<dbReference type="EMBL" id="AOIO01000010">
    <property type="protein sequence ID" value="ELZ04960.1"/>
    <property type="molecule type" value="Genomic_DNA"/>
</dbReference>
<dbReference type="PATRIC" id="fig|29540.5.peg.688"/>
<dbReference type="Proteomes" id="UP000011554">
    <property type="component" value="Unassembled WGS sequence"/>
</dbReference>
<organism evidence="1 2">
    <name type="scientific">Natrialba asiatica (strain ATCC 700177 / DSM 12278 / JCM 9576 / FERM P-10747 / NBRC 102637 / 172P1)</name>
    <dbReference type="NCBI Taxonomy" id="29540"/>
    <lineage>
        <taxon>Archaea</taxon>
        <taxon>Methanobacteriati</taxon>
        <taxon>Methanobacteriota</taxon>
        <taxon>Stenosarchaea group</taxon>
        <taxon>Halobacteria</taxon>
        <taxon>Halobacteriales</taxon>
        <taxon>Natrialbaceae</taxon>
        <taxon>Natrialba</taxon>
    </lineage>
</organism>
<gene>
    <name evidence="1" type="ORF">C481_03387</name>
</gene>
<accession>M0B2F0</accession>
<keyword evidence="2" id="KW-1185">Reference proteome</keyword>
<dbReference type="AlphaFoldDB" id="M0B2F0"/>
<dbReference type="STRING" id="29540.C481_03387"/>
<comment type="caution">
    <text evidence="1">The sequence shown here is derived from an EMBL/GenBank/DDBJ whole genome shotgun (WGS) entry which is preliminary data.</text>
</comment>
<dbReference type="eggNOG" id="ENOG502N5YG">
    <property type="taxonomic scope" value="Archaea"/>
</dbReference>
<name>M0B2F0_NATA1</name>
<evidence type="ECO:0000313" key="2">
    <source>
        <dbReference type="Proteomes" id="UP000011554"/>
    </source>
</evidence>
<dbReference type="OrthoDB" id="196606at2157"/>
<proteinExistence type="predicted"/>
<reference evidence="1 2" key="1">
    <citation type="journal article" date="2014" name="PLoS Genet.">
        <title>Phylogenetically driven sequencing of extremely halophilic archaea reveals strategies for static and dynamic osmo-response.</title>
        <authorList>
            <person name="Becker E.A."/>
            <person name="Seitzer P.M."/>
            <person name="Tritt A."/>
            <person name="Larsen D."/>
            <person name="Krusor M."/>
            <person name="Yao A.I."/>
            <person name="Wu D."/>
            <person name="Madern D."/>
            <person name="Eisen J.A."/>
            <person name="Darling A.E."/>
            <person name="Facciotti M.T."/>
        </authorList>
    </citation>
    <scope>NUCLEOTIDE SEQUENCE [LARGE SCALE GENOMIC DNA]</scope>
    <source>
        <strain evidence="1 2">DSM 12278</strain>
    </source>
</reference>
<protein>
    <submittedName>
        <fullName evidence="1">Uncharacterized protein</fullName>
    </submittedName>
</protein>
<dbReference type="RefSeq" id="WP_006107529.1">
    <property type="nucleotide sequence ID" value="NZ_AOIO01000010.1"/>
</dbReference>
<evidence type="ECO:0000313" key="1">
    <source>
        <dbReference type="EMBL" id="ELZ04960.1"/>
    </source>
</evidence>
<sequence>MPSFTGRGRITVERDGEEIEVFNHVSVSTHHYVNSVNGYESFEADISKGDMGGGPEPNVVTERVAQLVFAEFNIDVGNRDIKVIDPESDEVSVL</sequence>